<evidence type="ECO:0000259" key="1">
    <source>
        <dbReference type="Pfam" id="PF03466"/>
    </source>
</evidence>
<evidence type="ECO:0000313" key="2">
    <source>
        <dbReference type="EMBL" id="MCW8333812.1"/>
    </source>
</evidence>
<dbReference type="RefSeq" id="WP_265687287.1">
    <property type="nucleotide sequence ID" value="NZ_JAKRRX010000035.1"/>
</dbReference>
<keyword evidence="3" id="KW-1185">Reference proteome</keyword>
<dbReference type="Proteomes" id="UP001155586">
    <property type="component" value="Unassembled WGS sequence"/>
</dbReference>
<gene>
    <name evidence="2" type="ORF">MD483_08245</name>
</gene>
<dbReference type="Gene3D" id="3.40.190.10">
    <property type="entry name" value="Periplasmic binding protein-like II"/>
    <property type="match status" value="1"/>
</dbReference>
<organism evidence="2 3">
    <name type="scientific">Vibrio paucivorans</name>
    <dbReference type="NCBI Taxonomy" id="2829489"/>
    <lineage>
        <taxon>Bacteria</taxon>
        <taxon>Pseudomonadati</taxon>
        <taxon>Pseudomonadota</taxon>
        <taxon>Gammaproteobacteria</taxon>
        <taxon>Vibrionales</taxon>
        <taxon>Vibrionaceae</taxon>
        <taxon>Vibrio</taxon>
    </lineage>
</organism>
<comment type="caution">
    <text evidence="2">The sequence shown here is derived from an EMBL/GenBank/DDBJ whole genome shotgun (WGS) entry which is preliminary data.</text>
</comment>
<dbReference type="SUPFAM" id="SSF53850">
    <property type="entry name" value="Periplasmic binding protein-like II"/>
    <property type="match status" value="1"/>
</dbReference>
<reference evidence="2" key="1">
    <citation type="submission" date="2022-02" db="EMBL/GenBank/DDBJ databases">
        <title>Vibrio sp. nov., a new bacterium isolated from Bohai sea, China.</title>
        <authorList>
            <person name="Yuan Y."/>
        </authorList>
    </citation>
    <scope>NUCLEOTIDE SEQUENCE</scope>
    <source>
        <strain evidence="2">DBSS07</strain>
    </source>
</reference>
<dbReference type="InterPro" id="IPR005119">
    <property type="entry name" value="LysR_subst-bd"/>
</dbReference>
<dbReference type="AlphaFoldDB" id="A0A9X3CDH5"/>
<evidence type="ECO:0000313" key="3">
    <source>
        <dbReference type="Proteomes" id="UP001155586"/>
    </source>
</evidence>
<feature type="domain" description="LysR substrate-binding" evidence="1">
    <location>
        <begin position="2"/>
        <end position="46"/>
    </location>
</feature>
<sequence>MVEISSINTIKKCVESNIGISYLPRFTVEKELAEVTLQELPFTDAPQMVEPLCGRNGVYWRFYM</sequence>
<protein>
    <submittedName>
        <fullName evidence="2">LysR substrate-binding domain-containing protein</fullName>
    </submittedName>
</protein>
<dbReference type="EMBL" id="JAKRRX010000035">
    <property type="protein sequence ID" value="MCW8333812.1"/>
    <property type="molecule type" value="Genomic_DNA"/>
</dbReference>
<proteinExistence type="predicted"/>
<dbReference type="Pfam" id="PF03466">
    <property type="entry name" value="LysR_substrate"/>
    <property type="match status" value="1"/>
</dbReference>
<name>A0A9X3CDH5_9VIBR</name>
<accession>A0A9X3CDH5</accession>